<dbReference type="Proteomes" id="UP000515908">
    <property type="component" value="Chromosome 17"/>
</dbReference>
<sequence>MKKWQTFLPPRSLTAIRCGSSYTITGWVTQRLYGSDTAPVMGVLEESTVGDEALHTRQLYCKALVHFAGGSRLSRDWIAGSTALACPDQSLTVIALQYNSSVADVVNFRKHLLNSFLNEKTTTDEEESCPNRAEGTPFSIDQYDAKNPQHVREVENHVLRQLPTTRCFLYDAMTASLFHCHGDLEIINSAYRRISSLGGEYLGVEKDVFFPLWRIALAELIVRKDKVRALGQQGGSEM</sequence>
<dbReference type="AlphaFoldDB" id="A0A7G2CLN8"/>
<protein>
    <submittedName>
        <fullName evidence="1">Uncharacterized protein</fullName>
    </submittedName>
</protein>
<organism evidence="1 2">
    <name type="scientific">Angomonas deanei</name>
    <dbReference type="NCBI Taxonomy" id="59799"/>
    <lineage>
        <taxon>Eukaryota</taxon>
        <taxon>Discoba</taxon>
        <taxon>Euglenozoa</taxon>
        <taxon>Kinetoplastea</taxon>
        <taxon>Metakinetoplastina</taxon>
        <taxon>Trypanosomatida</taxon>
        <taxon>Trypanosomatidae</taxon>
        <taxon>Strigomonadinae</taxon>
        <taxon>Angomonas</taxon>
    </lineage>
</organism>
<keyword evidence="2" id="KW-1185">Reference proteome</keyword>
<dbReference type="OrthoDB" id="278326at2759"/>
<reference evidence="1 2" key="1">
    <citation type="submission" date="2020-08" db="EMBL/GenBank/DDBJ databases">
        <authorList>
            <person name="Newling K."/>
            <person name="Davey J."/>
            <person name="Forrester S."/>
        </authorList>
    </citation>
    <scope>NUCLEOTIDE SEQUENCE [LARGE SCALE GENOMIC DNA]</scope>
    <source>
        <strain evidence="2">Crithidia deanei Carvalho (ATCC PRA-265)</strain>
    </source>
</reference>
<accession>A0A7G2CLN8</accession>
<dbReference type="VEuPathDB" id="TriTrypDB:ADEAN_000785000"/>
<dbReference type="EMBL" id="LR877161">
    <property type="protein sequence ID" value="CAD2220335.1"/>
    <property type="molecule type" value="Genomic_DNA"/>
</dbReference>
<gene>
    <name evidence="1" type="ORF">ADEAN_000785000</name>
</gene>
<name>A0A7G2CLN8_9TRYP</name>
<proteinExistence type="predicted"/>
<evidence type="ECO:0000313" key="1">
    <source>
        <dbReference type="EMBL" id="CAD2220335.1"/>
    </source>
</evidence>
<evidence type="ECO:0000313" key="2">
    <source>
        <dbReference type="Proteomes" id="UP000515908"/>
    </source>
</evidence>